<dbReference type="PANTHER" id="PTHR43792:SF1">
    <property type="entry name" value="N-ACETYLTRANSFERASE DOMAIN-CONTAINING PROTEIN"/>
    <property type="match status" value="1"/>
</dbReference>
<dbReference type="InterPro" id="IPR016181">
    <property type="entry name" value="Acyl_CoA_acyltransferase"/>
</dbReference>
<dbReference type="Proteomes" id="UP000295293">
    <property type="component" value="Unassembled WGS sequence"/>
</dbReference>
<evidence type="ECO:0000259" key="1">
    <source>
        <dbReference type="PROSITE" id="PS51186"/>
    </source>
</evidence>
<evidence type="ECO:0000313" key="3">
    <source>
        <dbReference type="Proteomes" id="UP000295293"/>
    </source>
</evidence>
<dbReference type="Pfam" id="PF13302">
    <property type="entry name" value="Acetyltransf_3"/>
    <property type="match status" value="1"/>
</dbReference>
<dbReference type="GO" id="GO:0016747">
    <property type="term" value="F:acyltransferase activity, transferring groups other than amino-acyl groups"/>
    <property type="evidence" value="ECO:0007669"/>
    <property type="project" value="InterPro"/>
</dbReference>
<evidence type="ECO:0000313" key="2">
    <source>
        <dbReference type="EMBL" id="TDR43034.1"/>
    </source>
</evidence>
<protein>
    <submittedName>
        <fullName evidence="2">RimJ/RimL family protein N-acetyltransferase</fullName>
    </submittedName>
</protein>
<dbReference type="RefSeq" id="WP_133818955.1">
    <property type="nucleotide sequence ID" value="NZ_SNZH01000007.1"/>
</dbReference>
<accession>A0A4R6YW38</accession>
<keyword evidence="3" id="KW-1185">Reference proteome</keyword>
<name>A0A4R6YW38_9GAMM</name>
<dbReference type="PANTHER" id="PTHR43792">
    <property type="entry name" value="GNAT FAMILY, PUTATIVE (AFU_ORTHOLOGUE AFUA_3G00765)-RELATED-RELATED"/>
    <property type="match status" value="1"/>
</dbReference>
<dbReference type="OrthoDB" id="9798081at2"/>
<feature type="domain" description="N-acetyltransferase" evidence="1">
    <location>
        <begin position="9"/>
        <end position="168"/>
    </location>
</feature>
<proteinExistence type="predicted"/>
<dbReference type="AlphaFoldDB" id="A0A4R6YW38"/>
<dbReference type="InterPro" id="IPR000182">
    <property type="entry name" value="GNAT_dom"/>
</dbReference>
<reference evidence="2 3" key="1">
    <citation type="submission" date="2019-03" db="EMBL/GenBank/DDBJ databases">
        <title>Genomic Encyclopedia of Type Strains, Phase IV (KMG-IV): sequencing the most valuable type-strain genomes for metagenomic binning, comparative biology and taxonomic classification.</title>
        <authorList>
            <person name="Goeker M."/>
        </authorList>
    </citation>
    <scope>NUCLEOTIDE SEQUENCE [LARGE SCALE GENOMIC DNA]</scope>
    <source>
        <strain evidence="2 3">DSM 21667</strain>
    </source>
</reference>
<gene>
    <name evidence="2" type="ORF">DFR29_10738</name>
</gene>
<dbReference type="PROSITE" id="PS51186">
    <property type="entry name" value="GNAT"/>
    <property type="match status" value="1"/>
</dbReference>
<comment type="caution">
    <text evidence="2">The sequence shown here is derived from an EMBL/GenBank/DDBJ whole genome shotgun (WGS) entry which is preliminary data.</text>
</comment>
<organism evidence="2 3">
    <name type="scientific">Tahibacter aquaticus</name>
    <dbReference type="NCBI Taxonomy" id="520092"/>
    <lineage>
        <taxon>Bacteria</taxon>
        <taxon>Pseudomonadati</taxon>
        <taxon>Pseudomonadota</taxon>
        <taxon>Gammaproteobacteria</taxon>
        <taxon>Lysobacterales</taxon>
        <taxon>Rhodanobacteraceae</taxon>
        <taxon>Tahibacter</taxon>
    </lineage>
</organism>
<dbReference type="EMBL" id="SNZH01000007">
    <property type="protein sequence ID" value="TDR43034.1"/>
    <property type="molecule type" value="Genomic_DNA"/>
</dbReference>
<keyword evidence="2" id="KW-0808">Transferase</keyword>
<dbReference type="InterPro" id="IPR051531">
    <property type="entry name" value="N-acetyltransferase"/>
</dbReference>
<sequence>MSVIETPRLRLEHFVSDDAEFILQLVNEPSWLEFIGDKGVRTLDDARNYLINGPLAMYQRCGHGLYRVDLKSTGQAIGMCGLIKRDTLEHVDIGYALLPAYWGQGYAAEAAQATLDYARDGLGLRRVLAIAAPHNVRSIGLLEKMGLRFERSMESADGVRSSVFAIDY</sequence>
<dbReference type="SUPFAM" id="SSF55729">
    <property type="entry name" value="Acyl-CoA N-acyltransferases (Nat)"/>
    <property type="match status" value="1"/>
</dbReference>
<dbReference type="Gene3D" id="3.40.630.30">
    <property type="match status" value="1"/>
</dbReference>